<evidence type="ECO:0000313" key="7">
    <source>
        <dbReference type="EMBL" id="SFB03103.1"/>
    </source>
</evidence>
<keyword evidence="4 6" id="KW-0472">Membrane</keyword>
<dbReference type="PANTHER" id="PTHR10806:SF6">
    <property type="entry name" value="SIGNAL PEPTIDASE COMPLEX CATALYTIC SUBUNIT SEC11"/>
    <property type="match status" value="1"/>
</dbReference>
<feature type="transmembrane region" description="Helical" evidence="6">
    <location>
        <begin position="141"/>
        <end position="161"/>
    </location>
</feature>
<evidence type="ECO:0000256" key="3">
    <source>
        <dbReference type="ARBA" id="ARBA00022989"/>
    </source>
</evidence>
<gene>
    <name evidence="7" type="ORF">SAMN05216249_10775</name>
</gene>
<sequence>MNKKILKIFSNVATICLVVIVLLTIPVAMPKILGWEAYCVLSGSMEPDFGIGSLIYVKHDNYNEVQVGDVITYRLGTDTDAVMTHRVIEIDDENDAFITKGDANDDKDLEPVKFKRLIGKPFLVIPFLGYLYNIYGNFYGRAIMFVVFIIAALVYLGESLVGRKEKEK</sequence>
<dbReference type="InterPro" id="IPR036286">
    <property type="entry name" value="LexA/Signal_pep-like_sf"/>
</dbReference>
<name>A0A1I0XSZ7_9FIRM</name>
<protein>
    <recommendedName>
        <fullName evidence="5">Signal peptidase I</fullName>
        <ecNumber evidence="5">3.4.21.89</ecNumber>
    </recommendedName>
</protein>
<dbReference type="STRING" id="1120918.SAMN05216249_10775"/>
<dbReference type="GO" id="GO:0004252">
    <property type="term" value="F:serine-type endopeptidase activity"/>
    <property type="evidence" value="ECO:0007669"/>
    <property type="project" value="UniProtKB-UniRule"/>
</dbReference>
<dbReference type="Gene3D" id="2.10.109.10">
    <property type="entry name" value="Umud Fragment, subunit A"/>
    <property type="match status" value="1"/>
</dbReference>
<dbReference type="RefSeq" id="WP_092871763.1">
    <property type="nucleotide sequence ID" value="NZ_FOJY01000007.1"/>
</dbReference>
<organism evidence="7 8">
    <name type="scientific">Acetitomaculum ruminis DSM 5522</name>
    <dbReference type="NCBI Taxonomy" id="1120918"/>
    <lineage>
        <taxon>Bacteria</taxon>
        <taxon>Bacillati</taxon>
        <taxon>Bacillota</taxon>
        <taxon>Clostridia</taxon>
        <taxon>Lachnospirales</taxon>
        <taxon>Lachnospiraceae</taxon>
        <taxon>Acetitomaculum</taxon>
    </lineage>
</organism>
<comment type="subcellular location">
    <subcellularLocation>
        <location evidence="1">Membrane</location>
    </subcellularLocation>
</comment>
<evidence type="ECO:0000256" key="2">
    <source>
        <dbReference type="ARBA" id="ARBA00022692"/>
    </source>
</evidence>
<dbReference type="PRINTS" id="PR00728">
    <property type="entry name" value="SIGNALPTASE"/>
</dbReference>
<dbReference type="OrthoDB" id="385000at2"/>
<dbReference type="GO" id="GO:0016020">
    <property type="term" value="C:membrane"/>
    <property type="evidence" value="ECO:0007669"/>
    <property type="project" value="UniProtKB-SubCell"/>
</dbReference>
<dbReference type="CDD" id="cd06530">
    <property type="entry name" value="S26_SPase_I"/>
    <property type="match status" value="1"/>
</dbReference>
<proteinExistence type="predicted"/>
<dbReference type="InterPro" id="IPR019533">
    <property type="entry name" value="Peptidase_S26"/>
</dbReference>
<keyword evidence="8" id="KW-1185">Reference proteome</keyword>
<dbReference type="EC" id="3.4.21.89" evidence="5"/>
<dbReference type="GO" id="GO:0009003">
    <property type="term" value="F:signal peptidase activity"/>
    <property type="evidence" value="ECO:0007669"/>
    <property type="project" value="UniProtKB-EC"/>
</dbReference>
<dbReference type="InterPro" id="IPR001733">
    <property type="entry name" value="Peptidase_S26B"/>
</dbReference>
<dbReference type="EMBL" id="FOJY01000007">
    <property type="protein sequence ID" value="SFB03103.1"/>
    <property type="molecule type" value="Genomic_DNA"/>
</dbReference>
<evidence type="ECO:0000256" key="6">
    <source>
        <dbReference type="SAM" id="Phobius"/>
    </source>
</evidence>
<evidence type="ECO:0000256" key="5">
    <source>
        <dbReference type="NCBIfam" id="TIGR02228"/>
    </source>
</evidence>
<dbReference type="NCBIfam" id="TIGR02228">
    <property type="entry name" value="sigpep_I_arch"/>
    <property type="match status" value="1"/>
</dbReference>
<evidence type="ECO:0000256" key="4">
    <source>
        <dbReference type="ARBA" id="ARBA00023136"/>
    </source>
</evidence>
<keyword evidence="3 6" id="KW-1133">Transmembrane helix</keyword>
<dbReference type="AlphaFoldDB" id="A0A1I0XSZ7"/>
<reference evidence="7 8" key="1">
    <citation type="submission" date="2016-10" db="EMBL/GenBank/DDBJ databases">
        <authorList>
            <person name="de Groot N.N."/>
        </authorList>
    </citation>
    <scope>NUCLEOTIDE SEQUENCE [LARGE SCALE GENOMIC DNA]</scope>
    <source>
        <strain evidence="7 8">DSM 5522</strain>
    </source>
</reference>
<dbReference type="PANTHER" id="PTHR10806">
    <property type="entry name" value="SIGNAL PEPTIDASE COMPLEX CATALYTIC SUBUNIT SEC11"/>
    <property type="match status" value="1"/>
</dbReference>
<accession>A0A1I0XSZ7</accession>
<dbReference type="SUPFAM" id="SSF51306">
    <property type="entry name" value="LexA/Signal peptidase"/>
    <property type="match status" value="1"/>
</dbReference>
<keyword evidence="2 6" id="KW-0812">Transmembrane</keyword>
<evidence type="ECO:0000313" key="8">
    <source>
        <dbReference type="Proteomes" id="UP000198838"/>
    </source>
</evidence>
<evidence type="ECO:0000256" key="1">
    <source>
        <dbReference type="ARBA" id="ARBA00004370"/>
    </source>
</evidence>
<dbReference type="GO" id="GO:0006465">
    <property type="term" value="P:signal peptide processing"/>
    <property type="evidence" value="ECO:0007669"/>
    <property type="project" value="UniProtKB-UniRule"/>
</dbReference>
<dbReference type="Proteomes" id="UP000198838">
    <property type="component" value="Unassembled WGS sequence"/>
</dbReference>
<feature type="transmembrane region" description="Helical" evidence="6">
    <location>
        <begin position="6"/>
        <end position="25"/>
    </location>
</feature>